<dbReference type="SUPFAM" id="SSF81606">
    <property type="entry name" value="PP2C-like"/>
    <property type="match status" value="1"/>
</dbReference>
<dbReference type="SMART" id="SM00332">
    <property type="entry name" value="PP2Cc"/>
    <property type="match status" value="1"/>
</dbReference>
<dbReference type="GO" id="GO:0004722">
    <property type="term" value="F:protein serine/threonine phosphatase activity"/>
    <property type="evidence" value="ECO:0007669"/>
    <property type="project" value="InterPro"/>
</dbReference>
<dbReference type="Proteomes" id="UP001383192">
    <property type="component" value="Unassembled WGS sequence"/>
</dbReference>
<dbReference type="PANTHER" id="PTHR13832">
    <property type="entry name" value="PROTEIN PHOSPHATASE 2C"/>
    <property type="match status" value="1"/>
</dbReference>
<keyword evidence="3" id="KW-1185">Reference proteome</keyword>
<dbReference type="AlphaFoldDB" id="A0AAW0C701"/>
<dbReference type="InterPro" id="IPR015655">
    <property type="entry name" value="PP2C"/>
</dbReference>
<dbReference type="InterPro" id="IPR036457">
    <property type="entry name" value="PPM-type-like_dom_sf"/>
</dbReference>
<dbReference type="EMBL" id="JAYKXP010000055">
    <property type="protein sequence ID" value="KAK7034763.1"/>
    <property type="molecule type" value="Genomic_DNA"/>
</dbReference>
<dbReference type="Pfam" id="PF00481">
    <property type="entry name" value="PP2C"/>
    <property type="match status" value="1"/>
</dbReference>
<evidence type="ECO:0000313" key="3">
    <source>
        <dbReference type="Proteomes" id="UP001383192"/>
    </source>
</evidence>
<protein>
    <recommendedName>
        <fullName evidence="1">PPM-type phosphatase domain-containing protein</fullName>
    </recommendedName>
</protein>
<comment type="caution">
    <text evidence="2">The sequence shown here is derived from an EMBL/GenBank/DDBJ whole genome shotgun (WGS) entry which is preliminary data.</text>
</comment>
<dbReference type="InterPro" id="IPR001932">
    <property type="entry name" value="PPM-type_phosphatase-like_dom"/>
</dbReference>
<accession>A0AAW0C701</accession>
<sequence length="338" mass="37456">MPREQRPEWPNGLVKETDMGWSGKGPWKYTLLSEPQLSAEASRVANGYAKGLLHTVTFQPNQAPSNRIGNQDRYVVEDWEITGQVWKFRAVFDGHANGNETVDHTYEGLPIKLRERLLATLKNNHAPPPETISTVLSSVITDFDNDIEEDLQTLFPSPEYVEGLTDEEIQKIINDGGPNYTTVARCMRGTTVVIVLLSPTAEDIWVATLGDSQAVLGVKSNSGEWVSKVLSFNHNGNQASEVEIIKKQHPGEDKVVTEGRVLGLIAVTRAPVRIYTSRIFRNAYSGLRPGSEEMVAKLLERNITPPYLSNVPDVSHLKLKKDDISKGTTPSSFPDGHT</sequence>
<dbReference type="PROSITE" id="PS51746">
    <property type="entry name" value="PPM_2"/>
    <property type="match status" value="1"/>
</dbReference>
<gene>
    <name evidence="2" type="ORF">VNI00_012170</name>
</gene>
<reference evidence="2 3" key="1">
    <citation type="submission" date="2024-01" db="EMBL/GenBank/DDBJ databases">
        <title>A draft genome for a cacao thread blight-causing isolate of Paramarasmius palmivorus.</title>
        <authorList>
            <person name="Baruah I.K."/>
            <person name="Bukari Y."/>
            <person name="Amoako-Attah I."/>
            <person name="Meinhardt L.W."/>
            <person name="Bailey B.A."/>
            <person name="Cohen S.P."/>
        </authorList>
    </citation>
    <scope>NUCLEOTIDE SEQUENCE [LARGE SCALE GENOMIC DNA]</scope>
    <source>
        <strain evidence="2 3">GH-12</strain>
    </source>
</reference>
<dbReference type="Gene3D" id="3.60.40.10">
    <property type="entry name" value="PPM-type phosphatase domain"/>
    <property type="match status" value="1"/>
</dbReference>
<proteinExistence type="predicted"/>
<evidence type="ECO:0000313" key="2">
    <source>
        <dbReference type="EMBL" id="KAK7034763.1"/>
    </source>
</evidence>
<dbReference type="PANTHER" id="PTHR13832:SF792">
    <property type="entry name" value="GM14286P"/>
    <property type="match status" value="1"/>
</dbReference>
<feature type="domain" description="PPM-type phosphatase" evidence="1">
    <location>
        <begin position="60"/>
        <end position="338"/>
    </location>
</feature>
<organism evidence="2 3">
    <name type="scientific">Paramarasmius palmivorus</name>
    <dbReference type="NCBI Taxonomy" id="297713"/>
    <lineage>
        <taxon>Eukaryota</taxon>
        <taxon>Fungi</taxon>
        <taxon>Dikarya</taxon>
        <taxon>Basidiomycota</taxon>
        <taxon>Agaricomycotina</taxon>
        <taxon>Agaricomycetes</taxon>
        <taxon>Agaricomycetidae</taxon>
        <taxon>Agaricales</taxon>
        <taxon>Marasmiineae</taxon>
        <taxon>Marasmiaceae</taxon>
        <taxon>Paramarasmius</taxon>
    </lineage>
</organism>
<evidence type="ECO:0000259" key="1">
    <source>
        <dbReference type="PROSITE" id="PS51746"/>
    </source>
</evidence>
<name>A0AAW0C701_9AGAR</name>